<dbReference type="PANTHER" id="PTHR31151:SF3">
    <property type="entry name" value="OS02G0195500 PROTEIN"/>
    <property type="match status" value="1"/>
</dbReference>
<feature type="region of interest" description="Disordered" evidence="1">
    <location>
        <begin position="126"/>
        <end position="152"/>
    </location>
</feature>
<proteinExistence type="predicted"/>
<reference evidence="3" key="1">
    <citation type="journal article" date="2012" name="Nat. Biotechnol.">
        <title>Reference genome sequence of the model plant Setaria.</title>
        <authorList>
            <person name="Bennetzen J.L."/>
            <person name="Schmutz J."/>
            <person name="Wang H."/>
            <person name="Percifield R."/>
            <person name="Hawkins J."/>
            <person name="Pontaroli A.C."/>
            <person name="Estep M."/>
            <person name="Feng L."/>
            <person name="Vaughn J.N."/>
            <person name="Grimwood J."/>
            <person name="Jenkins J."/>
            <person name="Barry K."/>
            <person name="Lindquist E."/>
            <person name="Hellsten U."/>
            <person name="Deshpande S."/>
            <person name="Wang X."/>
            <person name="Wu X."/>
            <person name="Mitros T."/>
            <person name="Triplett J."/>
            <person name="Yang X."/>
            <person name="Ye C.Y."/>
            <person name="Mauro-Herrera M."/>
            <person name="Wang L."/>
            <person name="Li P."/>
            <person name="Sharma M."/>
            <person name="Sharma R."/>
            <person name="Ronald P.C."/>
            <person name="Panaud O."/>
            <person name="Kellogg E.A."/>
            <person name="Brutnell T.P."/>
            <person name="Doust A.N."/>
            <person name="Tuskan G.A."/>
            <person name="Rokhsar D."/>
            <person name="Devos K.M."/>
        </authorList>
    </citation>
    <scope>NUCLEOTIDE SEQUENCE [LARGE SCALE GENOMIC DNA]</scope>
    <source>
        <strain evidence="3">cv. Yugu1</strain>
    </source>
</reference>
<organism evidence="2 3">
    <name type="scientific">Setaria italica</name>
    <name type="common">Foxtail millet</name>
    <name type="synonym">Panicum italicum</name>
    <dbReference type="NCBI Taxonomy" id="4555"/>
    <lineage>
        <taxon>Eukaryota</taxon>
        <taxon>Viridiplantae</taxon>
        <taxon>Streptophyta</taxon>
        <taxon>Embryophyta</taxon>
        <taxon>Tracheophyta</taxon>
        <taxon>Spermatophyta</taxon>
        <taxon>Magnoliopsida</taxon>
        <taxon>Liliopsida</taxon>
        <taxon>Poales</taxon>
        <taxon>Poaceae</taxon>
        <taxon>PACMAD clade</taxon>
        <taxon>Panicoideae</taxon>
        <taxon>Panicodae</taxon>
        <taxon>Paniceae</taxon>
        <taxon>Cenchrinae</taxon>
        <taxon>Setaria</taxon>
    </lineage>
</organism>
<dbReference type="Proteomes" id="UP000004995">
    <property type="component" value="Unassembled WGS sequence"/>
</dbReference>
<dbReference type="InParanoid" id="K3XLR9"/>
<feature type="region of interest" description="Disordered" evidence="1">
    <location>
        <begin position="14"/>
        <end position="69"/>
    </location>
</feature>
<dbReference type="HOGENOM" id="CLU_1252484_0_0_1"/>
<evidence type="ECO:0000256" key="1">
    <source>
        <dbReference type="SAM" id="MobiDB-lite"/>
    </source>
</evidence>
<dbReference type="PANTHER" id="PTHR31151">
    <property type="entry name" value="PROLINE-TRNA LIGASE (DUF1680)"/>
    <property type="match status" value="1"/>
</dbReference>
<dbReference type="Gramene" id="KQL08309">
    <property type="protein sequence ID" value="KQL08309"/>
    <property type="gene ID" value="SETIT_002842mg"/>
</dbReference>
<accession>K3XLR9</accession>
<reference evidence="2" key="2">
    <citation type="submission" date="2018-08" db="UniProtKB">
        <authorList>
            <consortium name="EnsemblPlants"/>
        </authorList>
    </citation>
    <scope>IDENTIFICATION</scope>
    <source>
        <strain evidence="2">Yugu1</strain>
    </source>
</reference>
<keyword evidence="3" id="KW-1185">Reference proteome</keyword>
<evidence type="ECO:0000313" key="3">
    <source>
        <dbReference type="Proteomes" id="UP000004995"/>
    </source>
</evidence>
<evidence type="ECO:0000313" key="2">
    <source>
        <dbReference type="EnsemblPlants" id="KQL08309"/>
    </source>
</evidence>
<name>K3XLR9_SETIT</name>
<dbReference type="EMBL" id="AGNK02003435">
    <property type="status" value="NOT_ANNOTATED_CDS"/>
    <property type="molecule type" value="Genomic_DNA"/>
</dbReference>
<protein>
    <submittedName>
        <fullName evidence="2">Uncharacterized protein</fullName>
    </submittedName>
</protein>
<dbReference type="AlphaFoldDB" id="K3XLR9"/>
<sequence>MGRAWSGRALRLQWTEGGGPAADRREGRFSPGEEAASHQKHIGPNQGPLHKWTPGSRRHGERRGGAAACGRRDAFRRLEPCVPGVTPPAELGAAVILAAAAGWHGAEGKSCTNAFPGLRSHTERAAAQLRSPPVSEPGHHGHGHERGHEQHLTPTHDFRKLAGLTAPGTPFGGWEAPNVQLRGHFHISGTYFSAFERQWESLNEETGGMNDVLYQLYHDNE</sequence>
<dbReference type="EnsemblPlants" id="KQL08309">
    <property type="protein sequence ID" value="KQL08309"/>
    <property type="gene ID" value="SETIT_002842mg"/>
</dbReference>
<dbReference type="STRING" id="4555.K3XLR9"/>